<dbReference type="SUPFAM" id="SSF48371">
    <property type="entry name" value="ARM repeat"/>
    <property type="match status" value="1"/>
</dbReference>
<dbReference type="InterPro" id="IPR016020">
    <property type="entry name" value="Transl_init_fac_sub12_N_euk"/>
</dbReference>
<evidence type="ECO:0000256" key="1">
    <source>
        <dbReference type="ARBA" id="ARBA00022490"/>
    </source>
</evidence>
<dbReference type="EMBL" id="LT554871">
    <property type="protein sequence ID" value="SAM07987.1"/>
    <property type="molecule type" value="Genomic_DNA"/>
</dbReference>
<keyword evidence="7" id="KW-1185">Reference proteome</keyword>
<dbReference type="PROSITE" id="PS50250">
    <property type="entry name" value="PCI"/>
    <property type="match status" value="1"/>
</dbReference>
<dbReference type="PANTHER" id="PTHR13022">
    <property type="entry name" value="EUKARYOTIC TRANSLATION INITIATION FACTOR 3 SUBUNIT 11"/>
    <property type="match status" value="1"/>
</dbReference>
<dbReference type="GO" id="GO:0001732">
    <property type="term" value="P:formation of cytoplasmic translation initiation complex"/>
    <property type="evidence" value="ECO:0007669"/>
    <property type="project" value="UniProtKB-UniRule"/>
</dbReference>
<evidence type="ECO:0000313" key="7">
    <source>
        <dbReference type="Proteomes" id="UP000078561"/>
    </source>
</evidence>
<evidence type="ECO:0000256" key="2">
    <source>
        <dbReference type="ARBA" id="ARBA00022540"/>
    </source>
</evidence>
<dbReference type="AlphaFoldDB" id="A0A168S6R1"/>
<dbReference type="GO" id="GO:0003743">
    <property type="term" value="F:translation initiation factor activity"/>
    <property type="evidence" value="ECO:0007669"/>
    <property type="project" value="UniProtKB-UniRule"/>
</dbReference>
<dbReference type="InterPro" id="IPR036390">
    <property type="entry name" value="WH_DNA-bd_sf"/>
</dbReference>
<feature type="domain" description="PCI" evidence="5">
    <location>
        <begin position="42"/>
        <end position="203"/>
    </location>
</feature>
<keyword evidence="2 4" id="KW-0396">Initiation factor</keyword>
<keyword evidence="1 4" id="KW-0963">Cytoplasm</keyword>
<dbReference type="InterPro" id="IPR016024">
    <property type="entry name" value="ARM-type_fold"/>
</dbReference>
<dbReference type="STRING" id="4829.A0A168S6R1"/>
<dbReference type="HAMAP" id="MF_03010">
    <property type="entry name" value="eIF3k"/>
    <property type="match status" value="1"/>
</dbReference>
<dbReference type="Gene3D" id="1.10.10.10">
    <property type="entry name" value="Winged helix-like DNA-binding domain superfamily/Winged helix DNA-binding domain"/>
    <property type="match status" value="1"/>
</dbReference>
<dbReference type="Pfam" id="PF10075">
    <property type="entry name" value="CSN8_PSD8_EIF3K"/>
    <property type="match status" value="1"/>
</dbReference>
<dbReference type="GO" id="GO:0033290">
    <property type="term" value="C:eukaryotic 48S preinitiation complex"/>
    <property type="evidence" value="ECO:0007669"/>
    <property type="project" value="UniProtKB-UniRule"/>
</dbReference>
<dbReference type="InParanoid" id="A0A168S6R1"/>
<dbReference type="GO" id="GO:0005852">
    <property type="term" value="C:eukaryotic translation initiation factor 3 complex"/>
    <property type="evidence" value="ECO:0007669"/>
    <property type="project" value="UniProtKB-UniRule"/>
</dbReference>
<dbReference type="InterPro" id="IPR000717">
    <property type="entry name" value="PCI_dom"/>
</dbReference>
<dbReference type="InterPro" id="IPR036388">
    <property type="entry name" value="WH-like_DNA-bd_sf"/>
</dbReference>
<dbReference type="OMA" id="GDDLCAD"/>
<keyword evidence="3 4" id="KW-0648">Protein biosynthesis</keyword>
<dbReference type="Proteomes" id="UP000078561">
    <property type="component" value="Unassembled WGS sequence"/>
</dbReference>
<dbReference type="Gene3D" id="1.25.40.250">
    <property type="entry name" value="ARM repeat, domain 1"/>
    <property type="match status" value="1"/>
</dbReference>
<name>A0A168S6R1_ABSGL</name>
<evidence type="ECO:0000256" key="4">
    <source>
        <dbReference type="HAMAP-Rule" id="MF_03010"/>
    </source>
</evidence>
<dbReference type="InterPro" id="IPR033464">
    <property type="entry name" value="CSN8_PSD8_EIF3K"/>
</dbReference>
<dbReference type="GO" id="GO:0006446">
    <property type="term" value="P:regulation of translational initiation"/>
    <property type="evidence" value="ECO:0007669"/>
    <property type="project" value="InterPro"/>
</dbReference>
<comment type="subcellular location">
    <subcellularLocation>
        <location evidence="4">Cytoplasm</location>
    </subcellularLocation>
</comment>
<comment type="similarity">
    <text evidence="4">Belongs to the eIF-3 subunit K family.</text>
</comment>
<reference evidence="6" key="1">
    <citation type="submission" date="2016-04" db="EMBL/GenBank/DDBJ databases">
        <authorList>
            <person name="Evans L.H."/>
            <person name="Alamgir A."/>
            <person name="Owens N."/>
            <person name="Weber N.D."/>
            <person name="Virtaneva K."/>
            <person name="Barbian K."/>
            <person name="Babar A."/>
            <person name="Rosenke K."/>
        </authorList>
    </citation>
    <scope>NUCLEOTIDE SEQUENCE [LARGE SCALE GENOMIC DNA]</scope>
    <source>
        <strain evidence="6">CBS 101.48</strain>
    </source>
</reference>
<evidence type="ECO:0000313" key="6">
    <source>
        <dbReference type="EMBL" id="SAM07987.1"/>
    </source>
</evidence>
<dbReference type="GO" id="GO:0016282">
    <property type="term" value="C:eukaryotic 43S preinitiation complex"/>
    <property type="evidence" value="ECO:0007669"/>
    <property type="project" value="UniProtKB-UniRule"/>
</dbReference>
<comment type="function">
    <text evidence="4">Component of the eukaryotic translation initiation factor 3 (eIF-3) complex, which is involved in protein synthesis of a specialized repertoire of mRNAs and, together with other initiation factors, stimulates binding of mRNA and methionyl-tRNAi to the 40S ribosome. The eIF-3 complex specifically targets and initiates translation of a subset of mRNAs involved in cell proliferation.</text>
</comment>
<dbReference type="PANTHER" id="PTHR13022:SF0">
    <property type="entry name" value="EUKARYOTIC TRANSLATION INITIATION FACTOR 3 SUBUNIT K"/>
    <property type="match status" value="1"/>
</dbReference>
<evidence type="ECO:0000256" key="3">
    <source>
        <dbReference type="ARBA" id="ARBA00022917"/>
    </source>
</evidence>
<dbReference type="GO" id="GO:0003723">
    <property type="term" value="F:RNA binding"/>
    <property type="evidence" value="ECO:0007669"/>
    <property type="project" value="UniProtKB-UniRule"/>
</dbReference>
<evidence type="ECO:0000259" key="5">
    <source>
        <dbReference type="PROSITE" id="PS50250"/>
    </source>
</evidence>
<accession>A0A168S6R1</accession>
<dbReference type="FunFam" id="1.25.40.250:FF:000001">
    <property type="entry name" value="Eukaryotic translation initiation factor 3 subunit K"/>
    <property type="match status" value="1"/>
</dbReference>
<gene>
    <name evidence="6" type="primary">ABSGL_13645.1 scaffold 14267</name>
</gene>
<dbReference type="InterPro" id="IPR009374">
    <property type="entry name" value="eIF3k"/>
</dbReference>
<dbReference type="SUPFAM" id="SSF46785">
    <property type="entry name" value="Winged helix' DNA-binding domain"/>
    <property type="match status" value="1"/>
</dbReference>
<organism evidence="6">
    <name type="scientific">Absidia glauca</name>
    <name type="common">Pin mould</name>
    <dbReference type="NCBI Taxonomy" id="4829"/>
    <lineage>
        <taxon>Eukaryota</taxon>
        <taxon>Fungi</taxon>
        <taxon>Fungi incertae sedis</taxon>
        <taxon>Mucoromycota</taxon>
        <taxon>Mucoromycotina</taxon>
        <taxon>Mucoromycetes</taxon>
        <taxon>Mucorales</taxon>
        <taxon>Cunninghamellaceae</taxon>
        <taxon>Absidia</taxon>
    </lineage>
</organism>
<proteinExistence type="inferred from homology"/>
<comment type="subunit">
    <text evidence="4">Component of the eukaryotic translation initiation factor 3 (eIF-3) complex.</text>
</comment>
<protein>
    <recommendedName>
        <fullName evidence="4">Eukaryotic translation initiation factor 3 subunit K</fullName>
        <shortName evidence="4">eIF3k</shortName>
    </recommendedName>
    <alternativeName>
        <fullName evidence="4">eIF-3 p25</fullName>
    </alternativeName>
</protein>
<sequence>MTSVIDRPEKIQTLIDGVERYNPENVTVLEQYLDTQCQSGSYDLMANLAILKVYQFNPTEAKEPVIINILAKALTAVPAPDFNLCLYLLSERSAQVDQLTTLQQLLEQSNYVKFWETYNDATYQKLTSKVVGFEDAIRQLIARVVTMSHQSINLPVLQSYLALKDQAKFAAFCEQQQWTQQGDLVLIPINKDNEAKAIVVRENIKFDQLTKVIGYSNEI</sequence>
<dbReference type="GO" id="GO:0043022">
    <property type="term" value="F:ribosome binding"/>
    <property type="evidence" value="ECO:0007669"/>
    <property type="project" value="InterPro"/>
</dbReference>
<dbReference type="OrthoDB" id="337745at2759"/>